<feature type="domain" description="Death" evidence="3">
    <location>
        <begin position="25"/>
        <end position="83"/>
    </location>
</feature>
<dbReference type="GO" id="GO:0007165">
    <property type="term" value="P:signal transduction"/>
    <property type="evidence" value="ECO:0007669"/>
    <property type="project" value="InterPro"/>
</dbReference>
<dbReference type="InterPro" id="IPR011029">
    <property type="entry name" value="DEATH-like_dom_sf"/>
</dbReference>
<dbReference type="Gene3D" id="3.80.10.10">
    <property type="entry name" value="Ribonuclease Inhibitor"/>
    <property type="match status" value="1"/>
</dbReference>
<dbReference type="AlphaFoldDB" id="A0A1X7TJU5"/>
<feature type="region of interest" description="Disordered" evidence="2">
    <location>
        <begin position="110"/>
        <end position="141"/>
    </location>
</feature>
<evidence type="ECO:0000313" key="5">
    <source>
        <dbReference type="Proteomes" id="UP000007879"/>
    </source>
</evidence>
<dbReference type="InterPro" id="IPR032675">
    <property type="entry name" value="LRR_dom_sf"/>
</dbReference>
<protein>
    <recommendedName>
        <fullName evidence="3">Death domain-containing protein</fullName>
    </recommendedName>
</protein>
<feature type="compositionally biased region" description="Polar residues" evidence="2">
    <location>
        <begin position="110"/>
        <end position="120"/>
    </location>
</feature>
<organism evidence="4">
    <name type="scientific">Amphimedon queenslandica</name>
    <name type="common">Sponge</name>
    <dbReference type="NCBI Taxonomy" id="400682"/>
    <lineage>
        <taxon>Eukaryota</taxon>
        <taxon>Metazoa</taxon>
        <taxon>Porifera</taxon>
        <taxon>Demospongiae</taxon>
        <taxon>Heteroscleromorpha</taxon>
        <taxon>Haplosclerida</taxon>
        <taxon>Niphatidae</taxon>
        <taxon>Amphimedon</taxon>
    </lineage>
</organism>
<dbReference type="EnsemblMetazoa" id="Aqu2.1.14860_001">
    <property type="protein sequence ID" value="Aqu2.1.14860_001"/>
    <property type="gene ID" value="Aqu2.1.14860"/>
</dbReference>
<proteinExistence type="predicted"/>
<keyword evidence="5" id="KW-1185">Reference proteome</keyword>
<accession>A0A1X7TJU5</accession>
<dbReference type="InterPro" id="IPR052201">
    <property type="entry name" value="LRR-containing_regulator"/>
</dbReference>
<dbReference type="PANTHER" id="PTHR24111:SF0">
    <property type="entry name" value="LEUCINE-RICH REPEAT-CONTAINING PROTEIN"/>
    <property type="match status" value="1"/>
</dbReference>
<feature type="compositionally biased region" description="Basic and acidic residues" evidence="2">
    <location>
        <begin position="121"/>
        <end position="140"/>
    </location>
</feature>
<reference evidence="4" key="2">
    <citation type="submission" date="2017-05" db="UniProtKB">
        <authorList>
            <consortium name="EnsemblMetazoa"/>
        </authorList>
    </citation>
    <scope>IDENTIFICATION</scope>
</reference>
<dbReference type="SMART" id="SM00368">
    <property type="entry name" value="LRR_RI"/>
    <property type="match status" value="2"/>
</dbReference>
<dbReference type="InterPro" id="IPR000488">
    <property type="entry name" value="Death_dom"/>
</dbReference>
<sequence>MDSDSYLSFLEKAPSLDELTEHINVGTSWYILGIMLKLDQKKLESIEKNPQNDDVKATKMFGLWLSGSSAEPNRRSILEALRKRVVGEARIADEYEKNLKQMYAECHTFRPSSSEQSTIMTKKDSPAEPKDFGKHEKIKPDLNSQPEMINKEAAEIAKLKAIIKEKEKQLTDAKKEIEILRKQAQERMSPLGHNSSSESSLSSQNSDQEGLEETGELLDLQRQTWLTSPTFEECEKAVSNLNEHCKSIVLRLSSPEIVCLLLQPILRKESIKEFHIISTPLKCDTIKQFSLLSSHNSLQWLRLTSNSVGDLEVVELVQLIKHDTTLTHLSLSENPDITSASAPSVSDLIVTNRTLIYLSLRSTNICHEGIATLMDALKYNKTLKELKVDQKHKSTCSSMSFYRRLSFCPF</sequence>
<feature type="region of interest" description="Disordered" evidence="2">
    <location>
        <begin position="186"/>
        <end position="213"/>
    </location>
</feature>
<dbReference type="KEGG" id="aqu:109587464"/>
<evidence type="ECO:0000256" key="2">
    <source>
        <dbReference type="SAM" id="MobiDB-lite"/>
    </source>
</evidence>
<dbReference type="Proteomes" id="UP000007879">
    <property type="component" value="Unassembled WGS sequence"/>
</dbReference>
<gene>
    <name evidence="4" type="primary">109587464</name>
</gene>
<dbReference type="Gene3D" id="1.10.533.10">
    <property type="entry name" value="Death Domain, Fas"/>
    <property type="match status" value="1"/>
</dbReference>
<evidence type="ECO:0000259" key="3">
    <source>
        <dbReference type="PROSITE" id="PS50017"/>
    </source>
</evidence>
<dbReference type="OrthoDB" id="2163268at2759"/>
<dbReference type="PROSITE" id="PS50017">
    <property type="entry name" value="DEATH_DOMAIN"/>
    <property type="match status" value="1"/>
</dbReference>
<evidence type="ECO:0000256" key="1">
    <source>
        <dbReference type="ARBA" id="ARBA00022737"/>
    </source>
</evidence>
<dbReference type="CDD" id="cd01670">
    <property type="entry name" value="Death"/>
    <property type="match status" value="1"/>
</dbReference>
<dbReference type="EnsemblMetazoa" id="XM_020003710.1">
    <property type="protein sequence ID" value="XP_019859269.1"/>
    <property type="gene ID" value="LOC109587464"/>
</dbReference>
<evidence type="ECO:0000313" key="4">
    <source>
        <dbReference type="EnsemblMetazoa" id="Aqu2.1.14860_001"/>
    </source>
</evidence>
<feature type="compositionally biased region" description="Low complexity" evidence="2">
    <location>
        <begin position="189"/>
        <end position="208"/>
    </location>
</feature>
<keyword evidence="1" id="KW-0677">Repeat</keyword>
<name>A0A1X7TJU5_AMPQE</name>
<dbReference type="PANTHER" id="PTHR24111">
    <property type="entry name" value="LEUCINE-RICH REPEAT-CONTAINING PROTEIN 34"/>
    <property type="match status" value="1"/>
</dbReference>
<dbReference type="InParanoid" id="A0A1X7TJU5"/>
<dbReference type="SUPFAM" id="SSF52047">
    <property type="entry name" value="RNI-like"/>
    <property type="match status" value="1"/>
</dbReference>
<reference evidence="5" key="1">
    <citation type="journal article" date="2010" name="Nature">
        <title>The Amphimedon queenslandica genome and the evolution of animal complexity.</title>
        <authorList>
            <person name="Srivastava M."/>
            <person name="Simakov O."/>
            <person name="Chapman J."/>
            <person name="Fahey B."/>
            <person name="Gauthier M.E."/>
            <person name="Mitros T."/>
            <person name="Richards G.S."/>
            <person name="Conaco C."/>
            <person name="Dacre M."/>
            <person name="Hellsten U."/>
            <person name="Larroux C."/>
            <person name="Putnam N.H."/>
            <person name="Stanke M."/>
            <person name="Adamska M."/>
            <person name="Darling A."/>
            <person name="Degnan S.M."/>
            <person name="Oakley T.H."/>
            <person name="Plachetzki D.C."/>
            <person name="Zhai Y."/>
            <person name="Adamski M."/>
            <person name="Calcino A."/>
            <person name="Cummins S.F."/>
            <person name="Goodstein D.M."/>
            <person name="Harris C."/>
            <person name="Jackson D.J."/>
            <person name="Leys S.P."/>
            <person name="Shu S."/>
            <person name="Woodcroft B.J."/>
            <person name="Vervoort M."/>
            <person name="Kosik K.S."/>
            <person name="Manning G."/>
            <person name="Degnan B.M."/>
            <person name="Rokhsar D.S."/>
        </authorList>
    </citation>
    <scope>NUCLEOTIDE SEQUENCE [LARGE SCALE GENOMIC DNA]</scope>
</reference>